<evidence type="ECO:0000313" key="2">
    <source>
        <dbReference type="Proteomes" id="UP000295543"/>
    </source>
</evidence>
<dbReference type="AlphaFoldDB" id="A0A4R5U8G0"/>
<gene>
    <name evidence="1" type="ORF">E2F49_10515</name>
</gene>
<accession>A0A4R5U8G0</accession>
<protein>
    <recommendedName>
        <fullName evidence="3">Alpha/beta hydrolase</fullName>
    </recommendedName>
</protein>
<name>A0A4R5U8G0_9GAMM</name>
<evidence type="ECO:0000313" key="1">
    <source>
        <dbReference type="EMBL" id="TDK30771.1"/>
    </source>
</evidence>
<evidence type="ECO:0008006" key="3">
    <source>
        <dbReference type="Google" id="ProtNLM"/>
    </source>
</evidence>
<reference evidence="1 2" key="1">
    <citation type="submission" date="2019-03" db="EMBL/GenBank/DDBJ databases">
        <title>Luteimonas zhaokaii sp.nov., isolated from the rectal contents of Plateau pika in Yushu, Qinghai Province, China.</title>
        <authorList>
            <person name="Zhang G."/>
        </authorList>
    </citation>
    <scope>NUCLEOTIDE SEQUENCE [LARGE SCALE GENOMIC DNA]</scope>
    <source>
        <strain evidence="1 2">THG-MD21</strain>
    </source>
</reference>
<keyword evidence="2" id="KW-1185">Reference proteome</keyword>
<dbReference type="RefSeq" id="WP_133393840.1">
    <property type="nucleotide sequence ID" value="NZ_SMTG01000004.1"/>
</dbReference>
<organism evidence="1 2">
    <name type="scientific">Luteimonas terrae</name>
    <dbReference type="NCBI Taxonomy" id="1530191"/>
    <lineage>
        <taxon>Bacteria</taxon>
        <taxon>Pseudomonadati</taxon>
        <taxon>Pseudomonadota</taxon>
        <taxon>Gammaproteobacteria</taxon>
        <taxon>Lysobacterales</taxon>
        <taxon>Lysobacteraceae</taxon>
        <taxon>Luteimonas</taxon>
    </lineage>
</organism>
<sequence>MGASVPSDPAPVRIAFLTGRSDPARCGLSAQQQAFLDALAGPGRAMVDRNFPYVTPRAGHVPVALPLAAFRNAHDYLGSRRAVFARHHRTSVVEALDGPGGTVVLAGSCGLELLANLQLPVELRARLHVFAYGPVARRAPEVARLLCVQGRTDWISRSGWRGPVQRVDAGHMDYLRQPEVLRLCEAFIRATPCAST</sequence>
<comment type="caution">
    <text evidence="1">The sequence shown here is derived from an EMBL/GenBank/DDBJ whole genome shotgun (WGS) entry which is preliminary data.</text>
</comment>
<proteinExistence type="predicted"/>
<dbReference type="EMBL" id="SMTG01000004">
    <property type="protein sequence ID" value="TDK30771.1"/>
    <property type="molecule type" value="Genomic_DNA"/>
</dbReference>
<dbReference type="Proteomes" id="UP000295543">
    <property type="component" value="Unassembled WGS sequence"/>
</dbReference>
<dbReference type="OrthoDB" id="6002729at2"/>